<comment type="cofactor">
    <cofactor evidence="4">
        <name>a divalent metal cation</name>
        <dbReference type="ChEBI" id="CHEBI:60240"/>
    </cofactor>
    <text evidence="4">Binds 2 divalent metal cations per subunit.</text>
</comment>
<dbReference type="SUPFAM" id="SSF51556">
    <property type="entry name" value="Metallo-dependent hydrolases"/>
    <property type="match status" value="1"/>
</dbReference>
<dbReference type="PIRSF" id="PIRSF016839">
    <property type="entry name" value="PhP"/>
    <property type="match status" value="1"/>
</dbReference>
<feature type="binding site" evidence="4">
    <location>
        <position position="20"/>
    </location>
    <ligand>
        <name>Zn(2+)</name>
        <dbReference type="ChEBI" id="CHEBI:29105"/>
        <label>1</label>
    </ligand>
</feature>
<feature type="binding site" evidence="4">
    <location>
        <position position="167"/>
    </location>
    <ligand>
        <name>Zn(2+)</name>
        <dbReference type="ChEBI" id="CHEBI:29105"/>
        <label>2</label>
    </ligand>
</feature>
<gene>
    <name evidence="6" type="ORF">E1262_06490</name>
</gene>
<evidence type="ECO:0000313" key="7">
    <source>
        <dbReference type="Proteomes" id="UP000295217"/>
    </source>
</evidence>
<dbReference type="PROSITE" id="PS51347">
    <property type="entry name" value="PHOSPHOTRIESTERASE_2"/>
    <property type="match status" value="1"/>
</dbReference>
<dbReference type="Gene3D" id="3.20.20.140">
    <property type="entry name" value="Metal-dependent hydrolases"/>
    <property type="match status" value="1"/>
</dbReference>
<feature type="binding site" evidence="4">
    <location>
        <position position="22"/>
    </location>
    <ligand>
        <name>Zn(2+)</name>
        <dbReference type="ChEBI" id="CHEBI:29105"/>
        <label>1</label>
    </ligand>
</feature>
<feature type="binding site" description="via carbamate group" evidence="4">
    <location>
        <position position="134"/>
    </location>
    <ligand>
        <name>Zn(2+)</name>
        <dbReference type="ChEBI" id="CHEBI:29105"/>
        <label>2</label>
    </ligand>
</feature>
<dbReference type="PANTHER" id="PTHR10819">
    <property type="entry name" value="PHOSPHOTRIESTERASE-RELATED"/>
    <property type="match status" value="1"/>
</dbReference>
<keyword evidence="1 4" id="KW-0479">Metal-binding</keyword>
<dbReference type="AlphaFoldDB" id="A0A4V2YSX9"/>
<feature type="binding site" description="via carbamate group" evidence="4">
    <location>
        <position position="134"/>
    </location>
    <ligand>
        <name>Zn(2+)</name>
        <dbReference type="ChEBI" id="CHEBI:29105"/>
        <label>1</label>
    </ligand>
</feature>
<comment type="caution">
    <text evidence="6">The sequence shown here is derived from an EMBL/GenBank/DDBJ whole genome shotgun (WGS) entry which is preliminary data.</text>
</comment>
<dbReference type="Proteomes" id="UP000295217">
    <property type="component" value="Unassembled WGS sequence"/>
</dbReference>
<reference evidence="6 7" key="1">
    <citation type="submission" date="2019-02" db="EMBL/GenBank/DDBJ databases">
        <title>Draft genome sequences of novel Actinobacteria.</title>
        <authorList>
            <person name="Sahin N."/>
            <person name="Ay H."/>
            <person name="Saygin H."/>
        </authorList>
    </citation>
    <scope>NUCLEOTIDE SEQUENCE [LARGE SCALE GENOMIC DNA]</scope>
    <source>
        <strain evidence="6 7">8K307</strain>
    </source>
</reference>
<evidence type="ECO:0000256" key="1">
    <source>
        <dbReference type="ARBA" id="ARBA00022723"/>
    </source>
</evidence>
<dbReference type="OrthoDB" id="9795018at2"/>
<evidence type="ECO:0000256" key="4">
    <source>
        <dbReference type="PIRSR" id="PIRSR601559-51"/>
    </source>
</evidence>
<accession>A0A4V2YSX9</accession>
<dbReference type="InterPro" id="IPR001559">
    <property type="entry name" value="Phosphotriesterase"/>
</dbReference>
<evidence type="ECO:0000256" key="2">
    <source>
        <dbReference type="ARBA" id="ARBA00022801"/>
    </source>
</evidence>
<dbReference type="GO" id="GO:0016787">
    <property type="term" value="F:hydrolase activity"/>
    <property type="evidence" value="ECO:0007669"/>
    <property type="project" value="UniProtKB-KW"/>
</dbReference>
<name>A0A4V2YSX9_9ACTN</name>
<feature type="modified residue" description="N6-carboxylysine" evidence="3 5">
    <location>
        <position position="134"/>
    </location>
</feature>
<dbReference type="GO" id="GO:0008270">
    <property type="term" value="F:zinc ion binding"/>
    <property type="evidence" value="ECO:0007669"/>
    <property type="project" value="InterPro"/>
</dbReference>
<keyword evidence="2" id="KW-0378">Hydrolase</keyword>
<evidence type="ECO:0000256" key="5">
    <source>
        <dbReference type="PROSITE-ProRule" id="PRU00679"/>
    </source>
</evidence>
<dbReference type="EMBL" id="SMLB01000006">
    <property type="protein sequence ID" value="TDD71257.1"/>
    <property type="molecule type" value="Genomic_DNA"/>
</dbReference>
<evidence type="ECO:0000313" key="6">
    <source>
        <dbReference type="EMBL" id="TDD71257.1"/>
    </source>
</evidence>
<comment type="similarity">
    <text evidence="5">Belongs to the metallo-dependent hydrolases superfamily. Phosphotriesterase family.</text>
</comment>
<feature type="binding site" evidence="4">
    <location>
        <position position="195"/>
    </location>
    <ligand>
        <name>Zn(2+)</name>
        <dbReference type="ChEBI" id="CHEBI:29105"/>
        <label>2</label>
    </ligand>
</feature>
<organism evidence="6 7">
    <name type="scientific">Jiangella aurantiaca</name>
    <dbReference type="NCBI Taxonomy" id="2530373"/>
    <lineage>
        <taxon>Bacteria</taxon>
        <taxon>Bacillati</taxon>
        <taxon>Actinomycetota</taxon>
        <taxon>Actinomycetes</taxon>
        <taxon>Jiangellales</taxon>
        <taxon>Jiangellaceae</taxon>
        <taxon>Jiangella</taxon>
    </lineage>
</organism>
<feature type="binding site" evidence="4">
    <location>
        <position position="252"/>
    </location>
    <ligand>
        <name>Zn(2+)</name>
        <dbReference type="ChEBI" id="CHEBI:29105"/>
        <label>1</label>
    </ligand>
</feature>
<dbReference type="PANTHER" id="PTHR10819:SF3">
    <property type="entry name" value="PHOSPHOTRIESTERASE-RELATED PROTEIN"/>
    <property type="match status" value="1"/>
</dbReference>
<keyword evidence="7" id="KW-1185">Reference proteome</keyword>
<dbReference type="InterPro" id="IPR032466">
    <property type="entry name" value="Metal_Hydrolase"/>
</dbReference>
<protein>
    <submittedName>
        <fullName evidence="6">Phosphotriesterase</fullName>
    </submittedName>
</protein>
<sequence length="315" mass="35467">MIRTVTGDIRPDQLGFTYAHEHLVASPPAWMAERDPDLVILDEEKAVAETLLARDVGVEAMYEASAWDYGRDPLALRRISERTGVRIIGCAGFNKGRWFDDLLADWSVDRLEEQIVADITTGMDGTDVRAGVIKFGTGYNHISPVEERVLRAAARAHRRTGAPLHGHTETGTMVPEQLALLREEGVDTRRVGFVHVTRNPDPWLHREIAKTGAYLCYDGFSKIKYLPESVRIDLLIHLIEAGYERQVVIGGDLARRTDLTTYTGGPGLGYIAGPWLRRFRTELAERGYEEARVKEIVQRLFIDNPATYFDMVPSY</sequence>
<proteinExistence type="inferred from homology"/>
<evidence type="ECO:0000256" key="3">
    <source>
        <dbReference type="PIRSR" id="PIRSR601559-50"/>
    </source>
</evidence>
<dbReference type="Pfam" id="PF02126">
    <property type="entry name" value="PTE"/>
    <property type="match status" value="1"/>
</dbReference>